<dbReference type="PROSITE" id="PS00109">
    <property type="entry name" value="PROTEIN_KINASE_TYR"/>
    <property type="match status" value="1"/>
</dbReference>
<dbReference type="PANTHER" id="PTHR43289">
    <property type="entry name" value="MITOGEN-ACTIVATED PROTEIN KINASE KINASE KINASE 20-RELATED"/>
    <property type="match status" value="1"/>
</dbReference>
<evidence type="ECO:0000256" key="5">
    <source>
        <dbReference type="SAM" id="MobiDB-lite"/>
    </source>
</evidence>
<dbReference type="RefSeq" id="WP_272420087.1">
    <property type="nucleotide sequence ID" value="NZ_JAGTJJ010000004.1"/>
</dbReference>
<keyword evidence="2" id="KW-0547">Nucleotide-binding</keyword>
<dbReference type="InterPro" id="IPR000719">
    <property type="entry name" value="Prot_kinase_dom"/>
</dbReference>
<dbReference type="GO" id="GO:0005524">
    <property type="term" value="F:ATP binding"/>
    <property type="evidence" value="ECO:0007669"/>
    <property type="project" value="UniProtKB-KW"/>
</dbReference>
<feature type="transmembrane region" description="Helical" evidence="6">
    <location>
        <begin position="397"/>
        <end position="417"/>
    </location>
</feature>
<keyword evidence="6" id="KW-0472">Membrane</keyword>
<evidence type="ECO:0000256" key="4">
    <source>
        <dbReference type="ARBA" id="ARBA00022840"/>
    </source>
</evidence>
<evidence type="ECO:0000256" key="1">
    <source>
        <dbReference type="ARBA" id="ARBA00022679"/>
    </source>
</evidence>
<keyword evidence="8" id="KW-0723">Serine/threonine-protein kinase</keyword>
<gene>
    <name evidence="8" type="ORF">KEG57_11390</name>
</gene>
<keyword evidence="9" id="KW-1185">Reference proteome</keyword>
<protein>
    <submittedName>
        <fullName evidence="8">Serine/threonine protein kinase</fullName>
    </submittedName>
</protein>
<dbReference type="InterPro" id="IPR008266">
    <property type="entry name" value="Tyr_kinase_AS"/>
</dbReference>
<dbReference type="Pfam" id="PF08308">
    <property type="entry name" value="PEGA"/>
    <property type="match status" value="1"/>
</dbReference>
<dbReference type="Pfam" id="PF00069">
    <property type="entry name" value="Pkinase"/>
    <property type="match status" value="1"/>
</dbReference>
<keyword evidence="1" id="KW-0808">Transferase</keyword>
<dbReference type="Gene3D" id="1.10.510.10">
    <property type="entry name" value="Transferase(Phosphotransferase) domain 1"/>
    <property type="match status" value="1"/>
</dbReference>
<feature type="region of interest" description="Disordered" evidence="5">
    <location>
        <begin position="590"/>
        <end position="612"/>
    </location>
</feature>
<reference evidence="8 9" key="1">
    <citation type="submission" date="2021-04" db="EMBL/GenBank/DDBJ databases">
        <title>Genome analysis of Polyangium sp.</title>
        <authorList>
            <person name="Li Y."/>
            <person name="Wang J."/>
        </authorList>
    </citation>
    <scope>NUCLEOTIDE SEQUENCE [LARGE SCALE GENOMIC DNA]</scope>
    <source>
        <strain evidence="8 9">SDU14</strain>
    </source>
</reference>
<proteinExistence type="predicted"/>
<evidence type="ECO:0000256" key="3">
    <source>
        <dbReference type="ARBA" id="ARBA00022777"/>
    </source>
</evidence>
<evidence type="ECO:0000313" key="9">
    <source>
        <dbReference type="Proteomes" id="UP001151081"/>
    </source>
</evidence>
<evidence type="ECO:0000256" key="6">
    <source>
        <dbReference type="SAM" id="Phobius"/>
    </source>
</evidence>
<keyword evidence="6" id="KW-1133">Transmembrane helix</keyword>
<dbReference type="GO" id="GO:0004674">
    <property type="term" value="F:protein serine/threonine kinase activity"/>
    <property type="evidence" value="ECO:0007669"/>
    <property type="project" value="UniProtKB-KW"/>
</dbReference>
<evidence type="ECO:0000313" key="8">
    <source>
        <dbReference type="EMBL" id="MDC3981105.1"/>
    </source>
</evidence>
<dbReference type="AlphaFoldDB" id="A0A9X3X239"/>
<evidence type="ECO:0000259" key="7">
    <source>
        <dbReference type="PROSITE" id="PS50011"/>
    </source>
</evidence>
<feature type="compositionally biased region" description="Low complexity" evidence="5">
    <location>
        <begin position="591"/>
        <end position="602"/>
    </location>
</feature>
<evidence type="ECO:0000256" key="2">
    <source>
        <dbReference type="ARBA" id="ARBA00022741"/>
    </source>
</evidence>
<organism evidence="8 9">
    <name type="scientific">Polyangium jinanense</name>
    <dbReference type="NCBI Taxonomy" id="2829994"/>
    <lineage>
        <taxon>Bacteria</taxon>
        <taxon>Pseudomonadati</taxon>
        <taxon>Myxococcota</taxon>
        <taxon>Polyangia</taxon>
        <taxon>Polyangiales</taxon>
        <taxon>Polyangiaceae</taxon>
        <taxon>Polyangium</taxon>
    </lineage>
</organism>
<dbReference type="SUPFAM" id="SSF56112">
    <property type="entry name" value="Protein kinase-like (PK-like)"/>
    <property type="match status" value="1"/>
</dbReference>
<dbReference type="PROSITE" id="PS50011">
    <property type="entry name" value="PROTEIN_KINASE_DOM"/>
    <property type="match status" value="1"/>
</dbReference>
<dbReference type="InterPro" id="IPR011009">
    <property type="entry name" value="Kinase-like_dom_sf"/>
</dbReference>
<dbReference type="InterPro" id="IPR013229">
    <property type="entry name" value="PEGA"/>
</dbReference>
<name>A0A9X3X239_9BACT</name>
<comment type="caution">
    <text evidence="8">The sequence shown here is derived from an EMBL/GenBank/DDBJ whole genome shotgun (WGS) entry which is preliminary data.</text>
</comment>
<sequence length="678" mass="73360">MMLRRNLTDRRDYGMVQRAGGEPQDDAGINLASLPEENLPRQFGKYTLLRRLAAGGMAEIFLALHRSVAGFEKLIVIKRILPSMNNDQAFIEMLLHEARVAATMSHPNIVQTFDVGQVDGTYFIAMEHIHGEDIRSIVRAMRKKGLTEFPLEHAVAIGLGTCAGLAYAHEKRDLEGNLLHIVHRDISPQNIVCTFSGDVKIVDFGVAKSSSQVGEDTKDGQLKGKVPYMSPEQASGSDVDWRSDIFAVGVLLFELTTGKRLFKGSSEFETLKLICEKEYPRPSQVKPGYPPALERIVMKSLEKKREDRYQSAREMQSDLEAFVREERIPVSQISLTQWMQSLFQDKLEQQKEALQDVKQLADIIALQHSPSMYEGIVTAGGGMSATGATPLPKRSSVGLWIALAAVVAAGVSGFFYMRKQAAEREAQMRADAEKAQAVRAKETKGALDVKCGADEGCSIWINGELQKQVTPAKIEGLPLDSEIKIKLTKEGFEAHRESITLTEQAPLRAIQAVMKTGSVTVVLKIDPPATVWLDNKQLKGVVEKLEGLSAGEEHKLVLQLSGYVPKTITFTAEQGETKVIQERLVKADSNSTAVASTGSPSTAGGGGGGGSGKVRVTSKGGFCNVTINGVGYGSTPVEAVVNAGTARITCKPEGGGASQSQAVPVKAGEVARAAFKLN</sequence>
<dbReference type="EMBL" id="JAGTJJ010000004">
    <property type="protein sequence ID" value="MDC3981105.1"/>
    <property type="molecule type" value="Genomic_DNA"/>
</dbReference>
<keyword evidence="6" id="KW-0812">Transmembrane</keyword>
<dbReference type="Proteomes" id="UP001151081">
    <property type="component" value="Unassembled WGS sequence"/>
</dbReference>
<feature type="compositionally biased region" description="Gly residues" evidence="5">
    <location>
        <begin position="603"/>
        <end position="612"/>
    </location>
</feature>
<dbReference type="CDD" id="cd14014">
    <property type="entry name" value="STKc_PknB_like"/>
    <property type="match status" value="1"/>
</dbReference>
<keyword evidence="3 8" id="KW-0418">Kinase</keyword>
<dbReference type="Gene3D" id="3.30.200.20">
    <property type="entry name" value="Phosphorylase Kinase, domain 1"/>
    <property type="match status" value="1"/>
</dbReference>
<feature type="domain" description="Protein kinase" evidence="7">
    <location>
        <begin position="46"/>
        <end position="323"/>
    </location>
</feature>
<accession>A0A9X3X239</accession>
<dbReference type="PANTHER" id="PTHR43289:SF34">
    <property type="entry name" value="SERINE_THREONINE-PROTEIN KINASE YBDM-RELATED"/>
    <property type="match status" value="1"/>
</dbReference>
<keyword evidence="4" id="KW-0067">ATP-binding</keyword>